<protein>
    <submittedName>
        <fullName evidence="1">Uncharacterized protein</fullName>
    </submittedName>
</protein>
<accession>A0A975BHW1</accession>
<dbReference type="KEGG" id="dmm:dnm_016340"/>
<evidence type="ECO:0000313" key="1">
    <source>
        <dbReference type="EMBL" id="QTA85623.1"/>
    </source>
</evidence>
<dbReference type="EMBL" id="CP061800">
    <property type="protein sequence ID" value="QTA85623.1"/>
    <property type="molecule type" value="Genomic_DNA"/>
</dbReference>
<organism evidence="1 2">
    <name type="scientific">Desulfonema magnum</name>
    <dbReference type="NCBI Taxonomy" id="45655"/>
    <lineage>
        <taxon>Bacteria</taxon>
        <taxon>Pseudomonadati</taxon>
        <taxon>Thermodesulfobacteriota</taxon>
        <taxon>Desulfobacteria</taxon>
        <taxon>Desulfobacterales</taxon>
        <taxon>Desulfococcaceae</taxon>
        <taxon>Desulfonema</taxon>
    </lineage>
</organism>
<keyword evidence="2" id="KW-1185">Reference proteome</keyword>
<sequence length="43" mass="5262">MIKFFPVRPDRSKKFDHQEIANENRESDFIHCLCRDKSRIKIL</sequence>
<proteinExistence type="predicted"/>
<dbReference type="Proteomes" id="UP000663722">
    <property type="component" value="Chromosome"/>
</dbReference>
<gene>
    <name evidence="1" type="ORF">dnm_016340</name>
</gene>
<dbReference type="AlphaFoldDB" id="A0A975BHW1"/>
<evidence type="ECO:0000313" key="2">
    <source>
        <dbReference type="Proteomes" id="UP000663722"/>
    </source>
</evidence>
<reference evidence="1" key="1">
    <citation type="journal article" date="2021" name="Microb. Physiol.">
        <title>Proteogenomic Insights into the Physiology of Marine, Sulfate-Reducing, Filamentous Desulfonema limicola and Desulfonema magnum.</title>
        <authorList>
            <person name="Schnaars V."/>
            <person name="Wohlbrand L."/>
            <person name="Scheve S."/>
            <person name="Hinrichs C."/>
            <person name="Reinhardt R."/>
            <person name="Rabus R."/>
        </authorList>
    </citation>
    <scope>NUCLEOTIDE SEQUENCE</scope>
    <source>
        <strain evidence="1">4be13</strain>
    </source>
</reference>
<name>A0A975BHW1_9BACT</name>